<comment type="similarity">
    <text evidence="2">Belongs to the outer membrane factor (OMF) (TC 1.B.17) family.</text>
</comment>
<keyword evidence="3" id="KW-0813">Transport</keyword>
<dbReference type="GO" id="GO:1990281">
    <property type="term" value="C:efflux pump complex"/>
    <property type="evidence" value="ECO:0007669"/>
    <property type="project" value="TreeGrafter"/>
</dbReference>
<protein>
    <submittedName>
        <fullName evidence="10">Outer membrane efflux protein BepC</fullName>
    </submittedName>
</protein>
<feature type="region of interest" description="Disordered" evidence="8">
    <location>
        <begin position="224"/>
        <end position="244"/>
    </location>
</feature>
<evidence type="ECO:0000313" key="10">
    <source>
        <dbReference type="EMBL" id="CUH44221.1"/>
    </source>
</evidence>
<keyword evidence="7" id="KW-0998">Cell outer membrane</keyword>
<dbReference type="InterPro" id="IPR051906">
    <property type="entry name" value="TolC-like"/>
</dbReference>
<dbReference type="GO" id="GO:0009279">
    <property type="term" value="C:cell outer membrane"/>
    <property type="evidence" value="ECO:0007669"/>
    <property type="project" value="UniProtKB-SubCell"/>
</dbReference>
<keyword evidence="4" id="KW-1134">Transmembrane beta strand</keyword>
<reference evidence="11" key="1">
    <citation type="submission" date="2015-09" db="EMBL/GenBank/DDBJ databases">
        <authorList>
            <person name="Rodrigo-Torres L."/>
            <person name="Arahal D.R."/>
        </authorList>
    </citation>
    <scope>NUCLEOTIDE SEQUENCE [LARGE SCALE GENOMIC DNA]</scope>
    <source>
        <strain evidence="11">CECT 4293</strain>
    </source>
</reference>
<evidence type="ECO:0000256" key="6">
    <source>
        <dbReference type="ARBA" id="ARBA00023136"/>
    </source>
</evidence>
<organism evidence="10 11">
    <name type="scientific">Ruegeria atlantica</name>
    <dbReference type="NCBI Taxonomy" id="81569"/>
    <lineage>
        <taxon>Bacteria</taxon>
        <taxon>Pseudomonadati</taxon>
        <taxon>Pseudomonadota</taxon>
        <taxon>Alphaproteobacteria</taxon>
        <taxon>Rhodobacterales</taxon>
        <taxon>Roseobacteraceae</taxon>
        <taxon>Ruegeria</taxon>
    </lineage>
</organism>
<dbReference type="AlphaFoldDB" id="A0A0P1E662"/>
<dbReference type="EMBL" id="CYPS01000043">
    <property type="protein sequence ID" value="CUH44221.1"/>
    <property type="molecule type" value="Genomic_DNA"/>
</dbReference>
<dbReference type="SUPFAM" id="SSF56954">
    <property type="entry name" value="Outer membrane efflux proteins (OEP)"/>
    <property type="match status" value="1"/>
</dbReference>
<comment type="subcellular location">
    <subcellularLocation>
        <location evidence="1">Cell outer membrane</location>
    </subcellularLocation>
</comment>
<dbReference type="PANTHER" id="PTHR30026:SF22">
    <property type="entry name" value="OUTER MEMBRANE EFFLUX PROTEIN"/>
    <property type="match status" value="1"/>
</dbReference>
<dbReference type="InterPro" id="IPR010130">
    <property type="entry name" value="T1SS_OMP_TolC"/>
</dbReference>
<dbReference type="GO" id="GO:0015288">
    <property type="term" value="F:porin activity"/>
    <property type="evidence" value="ECO:0007669"/>
    <property type="project" value="TreeGrafter"/>
</dbReference>
<evidence type="ECO:0000256" key="5">
    <source>
        <dbReference type="ARBA" id="ARBA00022692"/>
    </source>
</evidence>
<evidence type="ECO:0000256" key="4">
    <source>
        <dbReference type="ARBA" id="ARBA00022452"/>
    </source>
</evidence>
<keyword evidence="5" id="KW-0812">Transmembrane</keyword>
<dbReference type="GO" id="GO:0015562">
    <property type="term" value="F:efflux transmembrane transporter activity"/>
    <property type="evidence" value="ECO:0007669"/>
    <property type="project" value="InterPro"/>
</dbReference>
<dbReference type="Pfam" id="PF02321">
    <property type="entry name" value="OEP"/>
    <property type="match status" value="2"/>
</dbReference>
<dbReference type="InterPro" id="IPR003423">
    <property type="entry name" value="OMP_efflux"/>
</dbReference>
<dbReference type="Proteomes" id="UP000050786">
    <property type="component" value="Unassembled WGS sequence"/>
</dbReference>
<sequence length="472" mass="50824">MSSMAGGKLVKALALTAGVALSFAPGRAVWADNITDAFIGAYNTSGLLEQNRALLRAADEDVAIALSALRPIINWTVAISSNYNRRNISDVVTRTDPNNFFTGLTLSQLLYDGGAAVLGKQSAQETVLSTRQTLVDIEQQVLFRGANAYLEVLLQEETVQIRLNNVDVSAEELRASQDRFDVGEVTRTDVALSQAQLASSQADLAVARGNLDTARAEYVNAVGKSPGRTAGQPSLPNLPSSEPQAVSLAQRNHPAILSAQHQVRAFDLIVAQQRANLGPNVSLNAFAGITETYDNDDNIEDGSVSLDFNQPIYAGGRLAASVRRAMATRDSSRANLLNVQKDIAQGVTDAYARFQAASASLRASSERVRASNVAFDGIREEATLGARTTLDVLNAQQDLLDAQLAEVASRIERSRAAYQLVQAQGLLTAERLGLAVQIYDPTLYYNLVKKAPAQVSRQSKDLDRVLKALRRD</sequence>
<evidence type="ECO:0000256" key="9">
    <source>
        <dbReference type="SAM" id="SignalP"/>
    </source>
</evidence>
<feature type="chain" id="PRO_5006061249" evidence="9">
    <location>
        <begin position="31"/>
        <end position="472"/>
    </location>
</feature>
<accession>A0A0P1E662</accession>
<keyword evidence="6" id="KW-0472">Membrane</keyword>
<dbReference type="Gene3D" id="1.20.1600.10">
    <property type="entry name" value="Outer membrane efflux proteins (OEP)"/>
    <property type="match status" value="1"/>
</dbReference>
<evidence type="ECO:0000256" key="8">
    <source>
        <dbReference type="SAM" id="MobiDB-lite"/>
    </source>
</evidence>
<feature type="signal peptide" evidence="9">
    <location>
        <begin position="1"/>
        <end position="30"/>
    </location>
</feature>
<evidence type="ECO:0000256" key="1">
    <source>
        <dbReference type="ARBA" id="ARBA00004442"/>
    </source>
</evidence>
<keyword evidence="9" id="KW-0732">Signal</keyword>
<dbReference type="PANTHER" id="PTHR30026">
    <property type="entry name" value="OUTER MEMBRANE PROTEIN TOLC"/>
    <property type="match status" value="1"/>
</dbReference>
<evidence type="ECO:0000256" key="2">
    <source>
        <dbReference type="ARBA" id="ARBA00007613"/>
    </source>
</evidence>
<proteinExistence type="inferred from homology"/>
<evidence type="ECO:0000313" key="11">
    <source>
        <dbReference type="Proteomes" id="UP000050786"/>
    </source>
</evidence>
<feature type="compositionally biased region" description="Polar residues" evidence="8">
    <location>
        <begin position="231"/>
        <end position="244"/>
    </location>
</feature>
<evidence type="ECO:0000256" key="3">
    <source>
        <dbReference type="ARBA" id="ARBA00022448"/>
    </source>
</evidence>
<keyword evidence="11" id="KW-1185">Reference proteome</keyword>
<name>A0A0P1E662_9RHOB</name>
<dbReference type="NCBIfam" id="TIGR01844">
    <property type="entry name" value="type_I_sec_TolC"/>
    <property type="match status" value="1"/>
</dbReference>
<dbReference type="RefSeq" id="WP_058274168.1">
    <property type="nucleotide sequence ID" value="NZ_CYPS01000043.1"/>
</dbReference>
<gene>
    <name evidence="10" type="primary">bepC</name>
    <name evidence="10" type="ORF">RUM4293_03118</name>
</gene>
<evidence type="ECO:0000256" key="7">
    <source>
        <dbReference type="ARBA" id="ARBA00023237"/>
    </source>
</evidence>